<evidence type="ECO:0000256" key="3">
    <source>
        <dbReference type="ARBA" id="ARBA00022833"/>
    </source>
</evidence>
<dbReference type="InterPro" id="IPR036291">
    <property type="entry name" value="NAD(P)-bd_dom_sf"/>
</dbReference>
<gene>
    <name evidence="4" type="ORF">OV079_53140</name>
</gene>
<evidence type="ECO:0008006" key="6">
    <source>
        <dbReference type="Google" id="ProtNLM"/>
    </source>
</evidence>
<dbReference type="Gene3D" id="3.40.50.720">
    <property type="entry name" value="NAD(P)-binding Rossmann-like Domain"/>
    <property type="match status" value="1"/>
</dbReference>
<dbReference type="Proteomes" id="UP001150924">
    <property type="component" value="Unassembled WGS sequence"/>
</dbReference>
<protein>
    <recommendedName>
        <fullName evidence="6">Glutathione-dependent formaldehyde dehydrogenase</fullName>
    </recommendedName>
</protein>
<comment type="cofactor">
    <cofactor evidence="1">
        <name>Zn(2+)</name>
        <dbReference type="ChEBI" id="CHEBI:29105"/>
    </cofactor>
</comment>
<reference evidence="4" key="1">
    <citation type="submission" date="2022-11" db="EMBL/GenBank/DDBJ databases">
        <title>Minimal conservation of predation-associated metabolite biosynthetic gene clusters underscores biosynthetic potential of Myxococcota including descriptions for ten novel species: Archangium lansinium sp. nov., Myxococcus landrumus sp. nov., Nannocystis bai.</title>
        <authorList>
            <person name="Ahearne A."/>
            <person name="Stevens C."/>
            <person name="Phillips K."/>
        </authorList>
    </citation>
    <scope>NUCLEOTIDE SEQUENCE</scope>
    <source>
        <strain evidence="4">Na p29</strain>
    </source>
</reference>
<dbReference type="Gene3D" id="3.90.180.10">
    <property type="entry name" value="Medium-chain alcohol dehydrogenases, catalytic domain"/>
    <property type="match status" value="1"/>
</dbReference>
<proteinExistence type="predicted"/>
<sequence length="99" mass="11064">MLREAIMCCRKFGTVSIPGVYVGAVDKLPMGPAMNKGLTFRMGQTPVQRYQQQLLAKIEVGEIDPSFVITHRLPLDQGPAAYRTFRDKQDGCIKVVLRP</sequence>
<evidence type="ECO:0000313" key="4">
    <source>
        <dbReference type="EMBL" id="MCY1014122.1"/>
    </source>
</evidence>
<evidence type="ECO:0000256" key="2">
    <source>
        <dbReference type="ARBA" id="ARBA00022723"/>
    </source>
</evidence>
<dbReference type="GO" id="GO:0046872">
    <property type="term" value="F:metal ion binding"/>
    <property type="evidence" value="ECO:0007669"/>
    <property type="project" value="UniProtKB-KW"/>
</dbReference>
<keyword evidence="3" id="KW-0862">Zinc</keyword>
<name>A0A9X3F142_9BACT</name>
<keyword evidence="5" id="KW-1185">Reference proteome</keyword>
<accession>A0A9X3F142</accession>
<dbReference type="SUPFAM" id="SSF51735">
    <property type="entry name" value="NAD(P)-binding Rossmann-fold domains"/>
    <property type="match status" value="1"/>
</dbReference>
<comment type="caution">
    <text evidence="4">The sequence shown here is derived from an EMBL/GenBank/DDBJ whole genome shotgun (WGS) entry which is preliminary data.</text>
</comment>
<evidence type="ECO:0000313" key="5">
    <source>
        <dbReference type="Proteomes" id="UP001150924"/>
    </source>
</evidence>
<evidence type="ECO:0000256" key="1">
    <source>
        <dbReference type="ARBA" id="ARBA00001947"/>
    </source>
</evidence>
<dbReference type="AlphaFoldDB" id="A0A9X3F142"/>
<organism evidence="4 5">
    <name type="scientific">Nannocystis pusilla</name>
    <dbReference type="NCBI Taxonomy" id="889268"/>
    <lineage>
        <taxon>Bacteria</taxon>
        <taxon>Pseudomonadati</taxon>
        <taxon>Myxococcota</taxon>
        <taxon>Polyangia</taxon>
        <taxon>Nannocystales</taxon>
        <taxon>Nannocystaceae</taxon>
        <taxon>Nannocystis</taxon>
    </lineage>
</organism>
<dbReference type="PANTHER" id="PTHR42813:SF2">
    <property type="entry name" value="DEHYDROGENASE, ZINC-CONTAINING, PUTATIVE (AFU_ORTHOLOGUE AFUA_2G02810)-RELATED"/>
    <property type="match status" value="1"/>
</dbReference>
<dbReference type="PANTHER" id="PTHR42813">
    <property type="entry name" value="ZINC-TYPE ALCOHOL DEHYDROGENASE-LIKE"/>
    <property type="match status" value="1"/>
</dbReference>
<dbReference type="EMBL" id="JAPNKE010000002">
    <property type="protein sequence ID" value="MCY1014122.1"/>
    <property type="molecule type" value="Genomic_DNA"/>
</dbReference>
<keyword evidence="2" id="KW-0479">Metal-binding</keyword>